<gene>
    <name evidence="1" type="ORF">pdam_00019806</name>
</gene>
<dbReference type="Proteomes" id="UP000275408">
    <property type="component" value="Unassembled WGS sequence"/>
</dbReference>
<proteinExistence type="predicted"/>
<accession>A0A3M6TRL6</accession>
<name>A0A3M6TRL6_POCDA</name>
<organism evidence="1 2">
    <name type="scientific">Pocillopora damicornis</name>
    <name type="common">Cauliflower coral</name>
    <name type="synonym">Millepora damicornis</name>
    <dbReference type="NCBI Taxonomy" id="46731"/>
    <lineage>
        <taxon>Eukaryota</taxon>
        <taxon>Metazoa</taxon>
        <taxon>Cnidaria</taxon>
        <taxon>Anthozoa</taxon>
        <taxon>Hexacorallia</taxon>
        <taxon>Scleractinia</taxon>
        <taxon>Astrocoeniina</taxon>
        <taxon>Pocilloporidae</taxon>
        <taxon>Pocillopora</taxon>
    </lineage>
</organism>
<protein>
    <submittedName>
        <fullName evidence="1">Uncharacterized protein</fullName>
    </submittedName>
</protein>
<evidence type="ECO:0000313" key="2">
    <source>
        <dbReference type="Proteomes" id="UP000275408"/>
    </source>
</evidence>
<keyword evidence="2" id="KW-1185">Reference proteome</keyword>
<dbReference type="EMBL" id="RCHS01003069">
    <property type="protein sequence ID" value="RMX44032.1"/>
    <property type="molecule type" value="Genomic_DNA"/>
</dbReference>
<comment type="caution">
    <text evidence="1">The sequence shown here is derived from an EMBL/GenBank/DDBJ whole genome shotgun (WGS) entry which is preliminary data.</text>
</comment>
<reference evidence="1 2" key="1">
    <citation type="journal article" date="2018" name="Sci. Rep.">
        <title>Comparative analysis of the Pocillopora damicornis genome highlights role of immune system in coral evolution.</title>
        <authorList>
            <person name="Cunning R."/>
            <person name="Bay R.A."/>
            <person name="Gillette P."/>
            <person name="Baker A.C."/>
            <person name="Traylor-Knowles N."/>
        </authorList>
    </citation>
    <scope>NUCLEOTIDE SEQUENCE [LARGE SCALE GENOMIC DNA]</scope>
    <source>
        <strain evidence="1">RSMAS</strain>
        <tissue evidence="1">Whole animal</tissue>
    </source>
</reference>
<dbReference type="AlphaFoldDB" id="A0A3M6TRL6"/>
<sequence length="180" mass="20910">MLLRKRSSLSKELRRLDFLIRLGIKSCKDIGFISTMKTDGGIRRTTKLNQPLGYVSRRFSMRSRRYKKLASNSKEEVCESLSTKSNSLERNTRAASTEDFDEFAINHFKGSRETAAKFNAAVDEVDERSEEEKETLPVRCRRHAICEEMERNILNDAGVSLRGYRELLVTRRLLFEMHLL</sequence>
<evidence type="ECO:0000313" key="1">
    <source>
        <dbReference type="EMBL" id="RMX44032.1"/>
    </source>
</evidence>